<dbReference type="EMBL" id="VTPX01000021">
    <property type="protein sequence ID" value="KAA0015483.1"/>
    <property type="molecule type" value="Genomic_DNA"/>
</dbReference>
<sequence>MNAFLFPVDYSSRPKVEQVIERFALIGYARLLLLLEDLAKAPEGATCRRKYVYSALGSLLEAPADVALEFVQALAEIGLVTLEDDGEFVIVATTSIRWPAAEAAQTGPQLFTDPEQWAAWMHAEVGVPLAYAKGEAYAAKYRRWIASNVTTDEMERAITRAVEHGVGPTPAELHNQLKAVRTARIQEAER</sequence>
<dbReference type="AlphaFoldDB" id="A0A640WAA5"/>
<dbReference type="Proteomes" id="UP000466024">
    <property type="component" value="Unassembled WGS sequence"/>
</dbReference>
<evidence type="ECO:0000313" key="1">
    <source>
        <dbReference type="EMBL" id="KAA0015483.1"/>
    </source>
</evidence>
<evidence type="ECO:0000313" key="2">
    <source>
        <dbReference type="Proteomes" id="UP000466024"/>
    </source>
</evidence>
<keyword evidence="2" id="KW-1185">Reference proteome</keyword>
<protein>
    <submittedName>
        <fullName evidence="1">Uncharacterized protein</fullName>
    </submittedName>
</protein>
<accession>A0A640WAA5</accession>
<reference evidence="1 2" key="1">
    <citation type="submission" date="2019-08" db="EMBL/GenBank/DDBJ databases">
        <title>Bioinformatics analysis of the strain L3 and L5.</title>
        <authorList>
            <person name="Li X."/>
        </authorList>
    </citation>
    <scope>NUCLEOTIDE SEQUENCE [LARGE SCALE GENOMIC DNA]</scope>
    <source>
        <strain evidence="1 2">L3</strain>
    </source>
</reference>
<gene>
    <name evidence="1" type="ORF">F0A16_20560</name>
</gene>
<dbReference type="RefSeq" id="WP_149437775.1">
    <property type="nucleotide sequence ID" value="NZ_VTPX01000021.1"/>
</dbReference>
<comment type="caution">
    <text evidence="1">The sequence shown here is derived from an EMBL/GenBank/DDBJ whole genome shotgun (WGS) entry which is preliminary data.</text>
</comment>
<organism evidence="1 2">
    <name type="scientific">Salinicola corii</name>
    <dbReference type="NCBI Taxonomy" id="2606937"/>
    <lineage>
        <taxon>Bacteria</taxon>
        <taxon>Pseudomonadati</taxon>
        <taxon>Pseudomonadota</taxon>
        <taxon>Gammaproteobacteria</taxon>
        <taxon>Oceanospirillales</taxon>
        <taxon>Halomonadaceae</taxon>
        <taxon>Salinicola</taxon>
    </lineage>
</organism>
<name>A0A640WAA5_9GAMM</name>
<proteinExistence type="predicted"/>